<comment type="similarity">
    <text evidence="1">Belongs to the short-chain dehydrogenases/reductases (SDR) family.</text>
</comment>
<accession>A0A103RX10</accession>
<dbReference type="PANTHER" id="PTHR43639:SF1">
    <property type="entry name" value="SHORT-CHAIN DEHYDROGENASE_REDUCTASE FAMILY PROTEIN"/>
    <property type="match status" value="1"/>
</dbReference>
<dbReference type="GO" id="GO:0016491">
    <property type="term" value="F:oxidoreductase activity"/>
    <property type="evidence" value="ECO:0007669"/>
    <property type="project" value="UniProtKB-KW"/>
</dbReference>
<dbReference type="InterPro" id="IPR036291">
    <property type="entry name" value="NAD(P)-bd_dom_sf"/>
</dbReference>
<gene>
    <name evidence="3" type="ORF">WJ33_13870</name>
</gene>
<dbReference type="PANTHER" id="PTHR43639">
    <property type="entry name" value="OXIDOREDUCTASE, SHORT-CHAIN DEHYDROGENASE/REDUCTASE FAMILY (AFU_ORTHOLOGUE AFUA_5G02870)"/>
    <property type="match status" value="1"/>
</dbReference>
<dbReference type="SUPFAM" id="SSF51735">
    <property type="entry name" value="NAD(P)-binding Rossmann-fold domains"/>
    <property type="match status" value="1"/>
</dbReference>
<dbReference type="AlphaFoldDB" id="A0A103RX10"/>
<dbReference type="PRINTS" id="PR00080">
    <property type="entry name" value="SDRFAMILY"/>
</dbReference>
<dbReference type="InterPro" id="IPR002347">
    <property type="entry name" value="SDR_fam"/>
</dbReference>
<keyword evidence="2" id="KW-0560">Oxidoreductase</keyword>
<name>A0A103RX10_9BURK</name>
<evidence type="ECO:0000313" key="3">
    <source>
        <dbReference type="EMBL" id="KVG75580.1"/>
    </source>
</evidence>
<dbReference type="EMBL" id="LOXM01000019">
    <property type="protein sequence ID" value="KVG75580.1"/>
    <property type="molecule type" value="Genomic_DNA"/>
</dbReference>
<proteinExistence type="inferred from homology"/>
<organism evidence="3 4">
    <name type="scientific">Burkholderia ubonensis</name>
    <dbReference type="NCBI Taxonomy" id="101571"/>
    <lineage>
        <taxon>Bacteria</taxon>
        <taxon>Pseudomonadati</taxon>
        <taxon>Pseudomonadota</taxon>
        <taxon>Betaproteobacteria</taxon>
        <taxon>Burkholderiales</taxon>
        <taxon>Burkholderiaceae</taxon>
        <taxon>Burkholderia</taxon>
        <taxon>Burkholderia cepacia complex</taxon>
    </lineage>
</organism>
<reference evidence="3 4" key="1">
    <citation type="submission" date="2015-11" db="EMBL/GenBank/DDBJ databases">
        <title>Expanding the genomic diversity of Burkholderia species for the development of highly accurate diagnostics.</title>
        <authorList>
            <person name="Sahl J."/>
            <person name="Keim P."/>
            <person name="Wagner D."/>
        </authorList>
    </citation>
    <scope>NUCLEOTIDE SEQUENCE [LARGE SCALE GENOMIC DNA]</scope>
    <source>
        <strain evidence="3 4">MSMB2036</strain>
    </source>
</reference>
<dbReference type="InterPro" id="IPR020904">
    <property type="entry name" value="Sc_DH/Rdtase_CS"/>
</dbReference>
<sequence length="261" mass="27705">MCPTTRNRHERVMLMTDARPVALVTGSTSGIGAAIARRLSADGYAVILHSRRSVETGQAMARALGAAAYVQADLADDAERVRLVRDALAVWGRLDLLVNNAGISRVIPHDDLAAATPAIWQELHEVNVIAPFRLVAEAEPALREAASRGRPGCVVNVSSHAGVRPKGASIPYAATKAALNHMTRLLALSLAPDIRVNAVAPGLVDTPLTAGWTDAQQRWREHAPMRRAAQPDDVAQTVAMLAASDYVTGEVVLLDGGLNLT</sequence>
<dbReference type="PROSITE" id="PS00061">
    <property type="entry name" value="ADH_SHORT"/>
    <property type="match status" value="1"/>
</dbReference>
<dbReference type="PRINTS" id="PR00081">
    <property type="entry name" value="GDHRDH"/>
</dbReference>
<evidence type="ECO:0000313" key="4">
    <source>
        <dbReference type="Proteomes" id="UP000064029"/>
    </source>
</evidence>
<protein>
    <recommendedName>
        <fullName evidence="5">Short-chain dehydrogenase</fullName>
    </recommendedName>
</protein>
<evidence type="ECO:0000256" key="1">
    <source>
        <dbReference type="ARBA" id="ARBA00006484"/>
    </source>
</evidence>
<dbReference type="Proteomes" id="UP000064029">
    <property type="component" value="Unassembled WGS sequence"/>
</dbReference>
<comment type="caution">
    <text evidence="3">The sequence shown here is derived from an EMBL/GenBank/DDBJ whole genome shotgun (WGS) entry which is preliminary data.</text>
</comment>
<dbReference type="FunFam" id="3.40.50.720:FF:000084">
    <property type="entry name" value="Short-chain dehydrogenase reductase"/>
    <property type="match status" value="1"/>
</dbReference>
<dbReference type="CDD" id="cd05233">
    <property type="entry name" value="SDR_c"/>
    <property type="match status" value="1"/>
</dbReference>
<dbReference type="Pfam" id="PF13561">
    <property type="entry name" value="adh_short_C2"/>
    <property type="match status" value="1"/>
</dbReference>
<evidence type="ECO:0000256" key="2">
    <source>
        <dbReference type="ARBA" id="ARBA00023002"/>
    </source>
</evidence>
<dbReference type="Gene3D" id="3.40.50.720">
    <property type="entry name" value="NAD(P)-binding Rossmann-like Domain"/>
    <property type="match status" value="1"/>
</dbReference>
<evidence type="ECO:0008006" key="5">
    <source>
        <dbReference type="Google" id="ProtNLM"/>
    </source>
</evidence>